<feature type="transmembrane region" description="Helical" evidence="7">
    <location>
        <begin position="337"/>
        <end position="362"/>
    </location>
</feature>
<feature type="transmembrane region" description="Helical" evidence="7">
    <location>
        <begin position="790"/>
        <end position="809"/>
    </location>
</feature>
<keyword evidence="3 7" id="KW-0812">Transmembrane</keyword>
<feature type="domain" description="ABC3 transporter permease C-terminal" evidence="8">
    <location>
        <begin position="288"/>
        <end position="402"/>
    </location>
</feature>
<dbReference type="Pfam" id="PF12704">
    <property type="entry name" value="MacB_PCD"/>
    <property type="match status" value="2"/>
</dbReference>
<dbReference type="KEGG" id="orp:MOP44_03320"/>
<feature type="transmembrane region" description="Helical" evidence="7">
    <location>
        <begin position="374"/>
        <end position="396"/>
    </location>
</feature>
<feature type="domain" description="MacB-like periplasmic core" evidence="9">
    <location>
        <begin position="497"/>
        <end position="636"/>
    </location>
</feature>
<reference evidence="10" key="1">
    <citation type="submission" date="2021-04" db="EMBL/GenBank/DDBJ databases">
        <title>Phylogenetic analysis of Acidobacteriaceae.</title>
        <authorList>
            <person name="Qiu L."/>
            <person name="Zhang Q."/>
        </authorList>
    </citation>
    <scope>NUCLEOTIDE SEQUENCE</scope>
    <source>
        <strain evidence="10">DSM 25168</strain>
    </source>
</reference>
<feature type="domain" description="ABC3 transporter permease C-terminal" evidence="8">
    <location>
        <begin position="707"/>
        <end position="819"/>
    </location>
</feature>
<dbReference type="EMBL" id="CP093313">
    <property type="protein sequence ID" value="UWZ84978.1"/>
    <property type="molecule type" value="Genomic_DNA"/>
</dbReference>
<dbReference type="RefSeq" id="WP_260794484.1">
    <property type="nucleotide sequence ID" value="NZ_CP093313.1"/>
</dbReference>
<evidence type="ECO:0000256" key="3">
    <source>
        <dbReference type="ARBA" id="ARBA00022692"/>
    </source>
</evidence>
<evidence type="ECO:0000313" key="10">
    <source>
        <dbReference type="EMBL" id="UWZ84978.1"/>
    </source>
</evidence>
<evidence type="ECO:0000256" key="5">
    <source>
        <dbReference type="ARBA" id="ARBA00023136"/>
    </source>
</evidence>
<keyword evidence="5 7" id="KW-0472">Membrane</keyword>
<comment type="similarity">
    <text evidence="6">Belongs to the ABC-4 integral membrane protein family.</text>
</comment>
<dbReference type="NCBIfam" id="TIGR03434">
    <property type="entry name" value="ADOP"/>
    <property type="match status" value="1"/>
</dbReference>
<name>A0A9J7BTA3_9BACT</name>
<feature type="domain" description="MacB-like periplasmic core" evidence="9">
    <location>
        <begin position="22"/>
        <end position="238"/>
    </location>
</feature>
<sequence length="826" mass="89659">MARWFVQLRQVVRRLGRAPMFTAITLLTLAVGVGANTVIFTVVENVLLKALPYPDPGRLIGVWYRAPGINFQGDLNIAPSHYFINREQNKTLEDIGVYNGDAFNVSGSGDPEHVPGLDVTDGTLPLLGVKPALGRLFTREDDTASAPKTVLLSYGYWQKKFGGATSVIGQSITMDGNARQIIGVLPRGFQFLDYDKVDLVVPMAWDRSKTHLGNYSYEALARLKPGVTMEQASADLDRLIPIAFHSFPPPEGFSEALFESVRLSSSVHALKKDVIGDIGNVLWVVMGALALVLLVACANVANLLLVRVEGRRQELAIRSALGASWGRTAGELVAESLVLGLLGSLIGLGLAYAGLRALIWAAPQGLPRLHEIHVDLYALLFTAGLALLTSFFIAILPIAKFAGLRATTGLREGGRALSQGRDRLRARKTLVVVQVAMALVLLLCSGLMIRTFLALTRVDPGFNAHQSLETFRFYVPDSQIPDAQAERVMRQFQEISNRLSALPGVTGVSISSTVPLSGSSNNDVLYAQDHEMSQGKIPPIRRFNMIGPGYLATMGTRIVAGREMTWDDTYNKLPVAMISENMAREWWGSAQAALGKKIRVASTDDWREVVGVAEDVHYDGVDKPAPTTVYWPILRANFEGQKLDVQRGVSFTIRSPQAGSQAFLHEIEQAVWQVNANNPLANPMTMDEMYRKSMARTSFTLVLLSAAGTMALLLGVIGIYGVISYTVAQRSREVGIRMALGAQRSGLVGLFVRQGIMLTLIGAATGLVVAFGVMRLLSSILFNVSPFDPLTYAAITVVLLLTASVACYLPSRRAASVNPVDALRAE</sequence>
<feature type="transmembrane region" description="Helical" evidence="7">
    <location>
        <begin position="699"/>
        <end position="727"/>
    </location>
</feature>
<evidence type="ECO:0000256" key="7">
    <source>
        <dbReference type="SAM" id="Phobius"/>
    </source>
</evidence>
<dbReference type="AlphaFoldDB" id="A0A9J7BTA3"/>
<proteinExistence type="inferred from homology"/>
<evidence type="ECO:0000256" key="2">
    <source>
        <dbReference type="ARBA" id="ARBA00022475"/>
    </source>
</evidence>
<comment type="subcellular location">
    <subcellularLocation>
        <location evidence="1">Cell membrane</location>
        <topology evidence="1">Multi-pass membrane protein</topology>
    </subcellularLocation>
</comment>
<dbReference type="GO" id="GO:0022857">
    <property type="term" value="F:transmembrane transporter activity"/>
    <property type="evidence" value="ECO:0007669"/>
    <property type="project" value="TreeGrafter"/>
</dbReference>
<protein>
    <submittedName>
        <fullName evidence="10">ABC transporter permease</fullName>
    </submittedName>
</protein>
<dbReference type="InterPro" id="IPR017800">
    <property type="entry name" value="ADOP"/>
</dbReference>
<dbReference type="InterPro" id="IPR050250">
    <property type="entry name" value="Macrolide_Exporter_MacB"/>
</dbReference>
<evidence type="ECO:0000256" key="6">
    <source>
        <dbReference type="ARBA" id="ARBA00038076"/>
    </source>
</evidence>
<organism evidence="10 11">
    <name type="scientific">Occallatibacter riparius</name>
    <dbReference type="NCBI Taxonomy" id="1002689"/>
    <lineage>
        <taxon>Bacteria</taxon>
        <taxon>Pseudomonadati</taxon>
        <taxon>Acidobacteriota</taxon>
        <taxon>Terriglobia</taxon>
        <taxon>Terriglobales</taxon>
        <taxon>Acidobacteriaceae</taxon>
        <taxon>Occallatibacter</taxon>
    </lineage>
</organism>
<evidence type="ECO:0000259" key="8">
    <source>
        <dbReference type="Pfam" id="PF02687"/>
    </source>
</evidence>
<evidence type="ECO:0000256" key="1">
    <source>
        <dbReference type="ARBA" id="ARBA00004651"/>
    </source>
</evidence>
<evidence type="ECO:0000313" key="11">
    <source>
        <dbReference type="Proteomes" id="UP001059380"/>
    </source>
</evidence>
<dbReference type="Proteomes" id="UP001059380">
    <property type="component" value="Chromosome"/>
</dbReference>
<feature type="transmembrane region" description="Helical" evidence="7">
    <location>
        <begin position="747"/>
        <end position="770"/>
    </location>
</feature>
<feature type="transmembrane region" description="Helical" evidence="7">
    <location>
        <begin position="430"/>
        <end position="453"/>
    </location>
</feature>
<keyword evidence="4 7" id="KW-1133">Transmembrane helix</keyword>
<keyword evidence="2" id="KW-1003">Cell membrane</keyword>
<dbReference type="PANTHER" id="PTHR30572:SF4">
    <property type="entry name" value="ABC TRANSPORTER PERMEASE YTRF"/>
    <property type="match status" value="1"/>
</dbReference>
<accession>A0A9J7BTA3</accession>
<gene>
    <name evidence="10" type="ORF">MOP44_03320</name>
</gene>
<dbReference type="InterPro" id="IPR025857">
    <property type="entry name" value="MacB_PCD"/>
</dbReference>
<dbReference type="GO" id="GO:0005886">
    <property type="term" value="C:plasma membrane"/>
    <property type="evidence" value="ECO:0007669"/>
    <property type="project" value="UniProtKB-SubCell"/>
</dbReference>
<dbReference type="Pfam" id="PF02687">
    <property type="entry name" value="FtsX"/>
    <property type="match status" value="2"/>
</dbReference>
<dbReference type="InterPro" id="IPR003838">
    <property type="entry name" value="ABC3_permease_C"/>
</dbReference>
<evidence type="ECO:0000259" key="9">
    <source>
        <dbReference type="Pfam" id="PF12704"/>
    </source>
</evidence>
<evidence type="ECO:0000256" key="4">
    <source>
        <dbReference type="ARBA" id="ARBA00022989"/>
    </source>
</evidence>
<dbReference type="PANTHER" id="PTHR30572">
    <property type="entry name" value="MEMBRANE COMPONENT OF TRANSPORTER-RELATED"/>
    <property type="match status" value="1"/>
</dbReference>
<keyword evidence="11" id="KW-1185">Reference proteome</keyword>
<feature type="transmembrane region" description="Helical" evidence="7">
    <location>
        <begin position="281"/>
        <end position="305"/>
    </location>
</feature>